<dbReference type="AlphaFoldDB" id="A0A9N9C7E4"/>
<feature type="compositionally biased region" description="Polar residues" evidence="1">
    <location>
        <begin position="56"/>
        <end position="72"/>
    </location>
</feature>
<protein>
    <submittedName>
        <fullName evidence="2">1894_t:CDS:1</fullName>
    </submittedName>
</protein>
<dbReference type="EMBL" id="CAJVPV010005627">
    <property type="protein sequence ID" value="CAG8593903.1"/>
    <property type="molecule type" value="Genomic_DNA"/>
</dbReference>
<name>A0A9N9C7E4_9GLOM</name>
<feature type="non-terminal residue" evidence="2">
    <location>
        <position position="116"/>
    </location>
</feature>
<reference evidence="2" key="1">
    <citation type="submission" date="2021-06" db="EMBL/GenBank/DDBJ databases">
        <authorList>
            <person name="Kallberg Y."/>
            <person name="Tangrot J."/>
            <person name="Rosling A."/>
        </authorList>
    </citation>
    <scope>NUCLEOTIDE SEQUENCE</scope>
    <source>
        <strain evidence="2">CL551</strain>
    </source>
</reference>
<comment type="caution">
    <text evidence="2">The sequence shown here is derived from an EMBL/GenBank/DDBJ whole genome shotgun (WGS) entry which is preliminary data.</text>
</comment>
<dbReference type="Proteomes" id="UP000789342">
    <property type="component" value="Unassembled WGS sequence"/>
</dbReference>
<feature type="region of interest" description="Disordered" evidence="1">
    <location>
        <begin position="53"/>
        <end position="103"/>
    </location>
</feature>
<evidence type="ECO:0000256" key="1">
    <source>
        <dbReference type="SAM" id="MobiDB-lite"/>
    </source>
</evidence>
<accession>A0A9N9C7E4</accession>
<gene>
    <name evidence="2" type="ORF">AMORRO_LOCUS7472</name>
</gene>
<evidence type="ECO:0000313" key="3">
    <source>
        <dbReference type="Proteomes" id="UP000789342"/>
    </source>
</evidence>
<keyword evidence="3" id="KW-1185">Reference proteome</keyword>
<organism evidence="2 3">
    <name type="scientific">Acaulospora morrowiae</name>
    <dbReference type="NCBI Taxonomy" id="94023"/>
    <lineage>
        <taxon>Eukaryota</taxon>
        <taxon>Fungi</taxon>
        <taxon>Fungi incertae sedis</taxon>
        <taxon>Mucoromycota</taxon>
        <taxon>Glomeromycotina</taxon>
        <taxon>Glomeromycetes</taxon>
        <taxon>Diversisporales</taxon>
        <taxon>Acaulosporaceae</taxon>
        <taxon>Acaulospora</taxon>
    </lineage>
</organism>
<sequence>MPAANDSTPMKHPRKVDDAETEYLARIWSPEISCDVETEIVEDNNKLMKVKLAKEQQPTNSSTNIAGETQPSDTPPPVMANCNAKSKKSKMKESPSASQNSATDIQLVMKIECIMV</sequence>
<evidence type="ECO:0000313" key="2">
    <source>
        <dbReference type="EMBL" id="CAG8593903.1"/>
    </source>
</evidence>
<proteinExistence type="predicted"/>